<dbReference type="PANTHER" id="PTHR12668:SF11">
    <property type="entry name" value="TRANSMEMBRANE PROTEIN 14A"/>
    <property type="match status" value="1"/>
</dbReference>
<dbReference type="GeneID" id="101827146"/>
<reference evidence="8" key="1">
    <citation type="submission" date="2025-08" db="UniProtKB">
        <authorList>
            <consortium name="RefSeq"/>
        </authorList>
    </citation>
    <scope>IDENTIFICATION</scope>
    <source>
        <tissue evidence="8">Liver</tissue>
    </source>
</reference>
<dbReference type="GO" id="GO:0005789">
    <property type="term" value="C:endoplasmic reticulum membrane"/>
    <property type="evidence" value="ECO:0007669"/>
    <property type="project" value="Ensembl"/>
</dbReference>
<dbReference type="GO" id="GO:1901029">
    <property type="term" value="P:negative regulation of mitochondrial outer membrane permeabilization involved in apoptotic signaling pathway"/>
    <property type="evidence" value="ECO:0007669"/>
    <property type="project" value="Ensembl"/>
</dbReference>
<dbReference type="PANTHER" id="PTHR12668">
    <property type="entry name" value="TRANSMEMBRANE PROTEIN 14, 15"/>
    <property type="match status" value="1"/>
</dbReference>
<dbReference type="STRING" id="10036.ENSMAUP00000015413"/>
<evidence type="ECO:0000313" key="8">
    <source>
        <dbReference type="RefSeq" id="XP_005072334.1"/>
    </source>
</evidence>
<dbReference type="InterPro" id="IPR005349">
    <property type="entry name" value="TMEM14"/>
</dbReference>
<dbReference type="KEGG" id="maua:101827146"/>
<evidence type="ECO:0000256" key="2">
    <source>
        <dbReference type="ARBA" id="ARBA00007590"/>
    </source>
</evidence>
<keyword evidence="5 6" id="KW-0472">Membrane</keyword>
<feature type="transmembrane region" description="Helical" evidence="6">
    <location>
        <begin position="53"/>
        <end position="71"/>
    </location>
</feature>
<proteinExistence type="inferred from homology"/>
<feature type="transmembrane region" description="Helical" evidence="6">
    <location>
        <begin position="29"/>
        <end position="46"/>
    </location>
</feature>
<keyword evidence="3 6" id="KW-0812">Transmembrane</keyword>
<name>A0A1U7QQ62_MESAU</name>
<evidence type="ECO:0000256" key="6">
    <source>
        <dbReference type="SAM" id="Phobius"/>
    </source>
</evidence>
<dbReference type="AlphaFoldDB" id="A0A1U7QQ62"/>
<gene>
    <name evidence="8" type="primary">Tmem14a</name>
</gene>
<feature type="transmembrane region" description="Helical" evidence="6">
    <location>
        <begin position="77"/>
        <end position="98"/>
    </location>
</feature>
<evidence type="ECO:0000313" key="7">
    <source>
        <dbReference type="Proteomes" id="UP000886700"/>
    </source>
</evidence>
<evidence type="ECO:0000256" key="4">
    <source>
        <dbReference type="ARBA" id="ARBA00022989"/>
    </source>
</evidence>
<keyword evidence="7" id="KW-1185">Reference proteome</keyword>
<evidence type="ECO:0000256" key="5">
    <source>
        <dbReference type="ARBA" id="ARBA00023136"/>
    </source>
</evidence>
<dbReference type="InterPro" id="IPR044890">
    <property type="entry name" value="TMEM14_sf"/>
</dbReference>
<dbReference type="Gene3D" id="1.10.10.1740">
    <property type="entry name" value="Transmembrane protein 14-like"/>
    <property type="match status" value="1"/>
</dbReference>
<accession>A0A1U7QQ62</accession>
<keyword evidence="4 6" id="KW-1133">Transmembrane helix</keyword>
<evidence type="ECO:0000256" key="1">
    <source>
        <dbReference type="ARBA" id="ARBA00004370"/>
    </source>
</evidence>
<dbReference type="CTD" id="28978"/>
<protein>
    <submittedName>
        <fullName evidence="8">Transmembrane protein 14A</fullName>
    </submittedName>
</protein>
<comment type="similarity">
    <text evidence="2">Belongs to the TMEM14 family.</text>
</comment>
<dbReference type="RefSeq" id="XP_005072334.1">
    <property type="nucleotide sequence ID" value="XM_005072277.4"/>
</dbReference>
<organism evidence="7 8">
    <name type="scientific">Mesocricetus auratus</name>
    <name type="common">Golden hamster</name>
    <dbReference type="NCBI Taxonomy" id="10036"/>
    <lineage>
        <taxon>Eukaryota</taxon>
        <taxon>Metazoa</taxon>
        <taxon>Chordata</taxon>
        <taxon>Craniata</taxon>
        <taxon>Vertebrata</taxon>
        <taxon>Euteleostomi</taxon>
        <taxon>Mammalia</taxon>
        <taxon>Eutheria</taxon>
        <taxon>Euarchontoglires</taxon>
        <taxon>Glires</taxon>
        <taxon>Rodentia</taxon>
        <taxon>Myomorpha</taxon>
        <taxon>Muroidea</taxon>
        <taxon>Cricetidae</taxon>
        <taxon>Cricetinae</taxon>
        <taxon>Mesocricetus</taxon>
    </lineage>
</organism>
<evidence type="ECO:0000256" key="3">
    <source>
        <dbReference type="ARBA" id="ARBA00022692"/>
    </source>
</evidence>
<sequence>MDLVGFAYAALLTIGTILGYKRRGGVPFLIAGLSVGFFAGYGAYRVSNDRRDVKVSLLTAFFLAMIMGLRFKRSKKIMPAGLFAGLSMVMILRLFILLL</sequence>
<dbReference type="Proteomes" id="UP000886700">
    <property type="component" value="Unplaced"/>
</dbReference>
<dbReference type="OrthoDB" id="5620at2759"/>
<dbReference type="eggNOG" id="KOG4267">
    <property type="taxonomic scope" value="Eukaryota"/>
</dbReference>
<dbReference type="GO" id="GO:0031966">
    <property type="term" value="C:mitochondrial membrane"/>
    <property type="evidence" value="ECO:0007669"/>
    <property type="project" value="Ensembl"/>
</dbReference>
<comment type="subcellular location">
    <subcellularLocation>
        <location evidence="1">Membrane</location>
    </subcellularLocation>
</comment>
<dbReference type="Pfam" id="PF03647">
    <property type="entry name" value="Tmemb_14"/>
    <property type="match status" value="1"/>
</dbReference>
<dbReference type="GO" id="GO:0070453">
    <property type="term" value="P:regulation of heme biosynthetic process"/>
    <property type="evidence" value="ECO:0007669"/>
    <property type="project" value="TreeGrafter"/>
</dbReference>
<dbReference type="Gene3D" id="6.10.250.1330">
    <property type="match status" value="1"/>
</dbReference>